<proteinExistence type="predicted"/>
<dbReference type="AlphaFoldDB" id="A0A8J4QBY2"/>
<organism evidence="1 2">
    <name type="scientific">Castanea mollissima</name>
    <name type="common">Chinese chestnut</name>
    <dbReference type="NCBI Taxonomy" id="60419"/>
    <lineage>
        <taxon>Eukaryota</taxon>
        <taxon>Viridiplantae</taxon>
        <taxon>Streptophyta</taxon>
        <taxon>Embryophyta</taxon>
        <taxon>Tracheophyta</taxon>
        <taxon>Spermatophyta</taxon>
        <taxon>Magnoliopsida</taxon>
        <taxon>eudicotyledons</taxon>
        <taxon>Gunneridae</taxon>
        <taxon>Pentapetalae</taxon>
        <taxon>rosids</taxon>
        <taxon>fabids</taxon>
        <taxon>Fagales</taxon>
        <taxon>Fagaceae</taxon>
        <taxon>Castanea</taxon>
    </lineage>
</organism>
<evidence type="ECO:0000313" key="1">
    <source>
        <dbReference type="EMBL" id="KAF3944349.1"/>
    </source>
</evidence>
<name>A0A8J4QBY2_9ROSI</name>
<evidence type="ECO:0000313" key="2">
    <source>
        <dbReference type="Proteomes" id="UP000737018"/>
    </source>
</evidence>
<protein>
    <submittedName>
        <fullName evidence="1">Uncharacterized protein</fullName>
    </submittedName>
</protein>
<keyword evidence="2" id="KW-1185">Reference proteome</keyword>
<dbReference type="EMBL" id="JRKL02012632">
    <property type="protein sequence ID" value="KAF3944349.1"/>
    <property type="molecule type" value="Genomic_DNA"/>
</dbReference>
<gene>
    <name evidence="1" type="ORF">CMV_029176</name>
</gene>
<reference evidence="1" key="1">
    <citation type="submission" date="2020-03" db="EMBL/GenBank/DDBJ databases">
        <title>Castanea mollissima Vanexum genome sequencing.</title>
        <authorList>
            <person name="Staton M."/>
        </authorList>
    </citation>
    <scope>NUCLEOTIDE SEQUENCE</scope>
    <source>
        <tissue evidence="1">Leaf</tissue>
    </source>
</reference>
<accession>A0A8J4QBY2</accession>
<sequence>MHSTDSEESFGILFLKQRFKDARLWVLHWRALFPAFQLIQLKGINSGNSGGFGFLDPIISPKFPESVIVVFFGGGFFSMNVCKPFSPPGNPPLLLILVLQCFCLAPSVDLLPHCRVLCLP</sequence>
<comment type="caution">
    <text evidence="1">The sequence shown here is derived from an EMBL/GenBank/DDBJ whole genome shotgun (WGS) entry which is preliminary data.</text>
</comment>
<dbReference type="Proteomes" id="UP000737018">
    <property type="component" value="Unassembled WGS sequence"/>
</dbReference>